<comment type="catalytic activity">
    <reaction evidence="1">
        <text>Hydrolysis of Pro-|-Xaa &gt;&gt; Ala-|-Xaa in oligopeptides.</text>
        <dbReference type="EC" id="3.4.21.26"/>
    </reaction>
</comment>
<dbReference type="SUPFAM" id="SSF53474">
    <property type="entry name" value="alpha/beta-Hydrolases"/>
    <property type="match status" value="1"/>
</dbReference>
<sequence length="770" mass="83377">MVGKASKDTPQGFLTHTKDIVMLCTSRSRHRRLASCVVAAVCSLTLGILPAIAAQTDDPPTARTVDVVDHIFGTTLHDPYRWMEGEHNAEFQQWLVAQGDHTRAKLDALPTLKAWQQTLQKVSNTAVVHRAQRYVDGRLFFIRETAEGNGVLMVREADGSERELLDPATLKDDGGHASITFFTPSPDGSKVAVNIDHGGNEVTRLEVLDVKSGKPTGDAVEPVWGEFGAEWLPDGSGFDYTQMAPPDQRTGGDPLQDMRLRLHRLGTPATQDTILLRAGNGEGANSSFAITANRFPVIEFPTDSRWALGEALGAQAEQRFCVTAQSDAVKPGATWRCIADLSDEVQNAAIHGDTLYLVSSHGRSNGELLALDLSRPNASIKDARSILPLQGDDMIVGVSINDTQMVAPARDALYVKVSRNGIDGIRRIDYATGKVETVPMPLMGAASLFHADDNQDGFLLELRGWTTPPKSWRYDPASRAMHSLGQDEASPADYSMIEATETELVSKDGTHVPLTILHRKDVALDGSHRAILFAYGGYGMSIVPSFRPNRLEWVKHGNIFAYAHVRGGGEKGEAWHQAGRGANKHKGVEDFVAGVARLSELGYSKPERTALISGSAGGLLIGNAVVGYPDRFGAAVFLVSMLNPVRLMQAPNGANQLGEMGDPRNAADFPWILATDPYQQIRPHTAYPAVMLSVGLNDSRVATWETGKFAARLRTADTSGRPVWIRTDAHGGHGIQVSLGAEAAEFADIFAFLDAQLPVPREDRNGVAKN</sequence>
<dbReference type="Gene3D" id="3.40.50.1820">
    <property type="entry name" value="alpha/beta hydrolase"/>
    <property type="match status" value="1"/>
</dbReference>
<dbReference type="PANTHER" id="PTHR42881">
    <property type="entry name" value="PROLYL ENDOPEPTIDASE"/>
    <property type="match status" value="1"/>
</dbReference>
<dbReference type="Proteomes" id="UP001620405">
    <property type="component" value="Unassembled WGS sequence"/>
</dbReference>
<reference evidence="9 10" key="1">
    <citation type="submission" date="2020-10" db="EMBL/GenBank/DDBJ databases">
        <title>Phylogeny of dyella-like bacteria.</title>
        <authorList>
            <person name="Fu J."/>
        </authorList>
    </citation>
    <scope>NUCLEOTIDE SEQUENCE [LARGE SCALE GENOMIC DNA]</scope>
    <source>
        <strain evidence="9 10">DHOB07</strain>
    </source>
</reference>
<evidence type="ECO:0000256" key="3">
    <source>
        <dbReference type="ARBA" id="ARBA00022670"/>
    </source>
</evidence>
<keyword evidence="6" id="KW-0812">Transmembrane</keyword>
<evidence type="ECO:0000256" key="2">
    <source>
        <dbReference type="ARBA" id="ARBA00011897"/>
    </source>
</evidence>
<dbReference type="RefSeq" id="WP_284401161.1">
    <property type="nucleotide sequence ID" value="NZ_BSNQ01000009.1"/>
</dbReference>
<gene>
    <name evidence="9" type="ORF">ISP13_10910</name>
</gene>
<keyword evidence="3" id="KW-0645">Protease</keyword>
<evidence type="ECO:0000256" key="1">
    <source>
        <dbReference type="ARBA" id="ARBA00001070"/>
    </source>
</evidence>
<accession>A0ABW8IVM7</accession>
<proteinExistence type="predicted"/>
<evidence type="ECO:0000313" key="10">
    <source>
        <dbReference type="Proteomes" id="UP001620405"/>
    </source>
</evidence>
<dbReference type="Pfam" id="PF00326">
    <property type="entry name" value="Peptidase_S9"/>
    <property type="match status" value="1"/>
</dbReference>
<dbReference type="InterPro" id="IPR051167">
    <property type="entry name" value="Prolyl_oligopep/macrocyclase"/>
</dbReference>
<dbReference type="EC" id="3.4.21.26" evidence="2"/>
<protein>
    <recommendedName>
        <fullName evidence="2">prolyl oligopeptidase</fullName>
        <ecNumber evidence="2">3.4.21.26</ecNumber>
    </recommendedName>
</protein>
<dbReference type="Gene3D" id="2.130.10.120">
    <property type="entry name" value="Prolyl oligopeptidase, N-terminal domain"/>
    <property type="match status" value="1"/>
</dbReference>
<dbReference type="InterPro" id="IPR002470">
    <property type="entry name" value="Peptidase_S9A"/>
</dbReference>
<dbReference type="Pfam" id="PF02897">
    <property type="entry name" value="Peptidase_S9_N"/>
    <property type="match status" value="1"/>
</dbReference>
<organism evidence="9 10">
    <name type="scientific">Dyella lipolytica</name>
    <dbReference type="NCBI Taxonomy" id="1867835"/>
    <lineage>
        <taxon>Bacteria</taxon>
        <taxon>Pseudomonadati</taxon>
        <taxon>Pseudomonadota</taxon>
        <taxon>Gammaproteobacteria</taxon>
        <taxon>Lysobacterales</taxon>
        <taxon>Rhodanobacteraceae</taxon>
        <taxon>Dyella</taxon>
    </lineage>
</organism>
<dbReference type="PRINTS" id="PR00862">
    <property type="entry name" value="PROLIGOPTASE"/>
</dbReference>
<evidence type="ECO:0000256" key="5">
    <source>
        <dbReference type="ARBA" id="ARBA00022825"/>
    </source>
</evidence>
<feature type="domain" description="Peptidase S9A N-terminal" evidence="8">
    <location>
        <begin position="59"/>
        <end position="479"/>
    </location>
</feature>
<dbReference type="InterPro" id="IPR023302">
    <property type="entry name" value="Pept_S9A_N"/>
</dbReference>
<keyword evidence="6" id="KW-1133">Transmembrane helix</keyword>
<feature type="domain" description="Peptidase S9 prolyl oligopeptidase catalytic" evidence="7">
    <location>
        <begin position="545"/>
        <end position="757"/>
    </location>
</feature>
<evidence type="ECO:0000256" key="4">
    <source>
        <dbReference type="ARBA" id="ARBA00022801"/>
    </source>
</evidence>
<dbReference type="InterPro" id="IPR001375">
    <property type="entry name" value="Peptidase_S9_cat"/>
</dbReference>
<keyword evidence="5" id="KW-0720">Serine protease</keyword>
<evidence type="ECO:0000313" key="9">
    <source>
        <dbReference type="EMBL" id="MFK2874042.1"/>
    </source>
</evidence>
<dbReference type="PANTHER" id="PTHR42881:SF2">
    <property type="entry name" value="PROLYL ENDOPEPTIDASE"/>
    <property type="match status" value="1"/>
</dbReference>
<comment type="caution">
    <text evidence="9">The sequence shown here is derived from an EMBL/GenBank/DDBJ whole genome shotgun (WGS) entry which is preliminary data.</text>
</comment>
<name>A0ABW8IVM7_9GAMM</name>
<evidence type="ECO:0000259" key="8">
    <source>
        <dbReference type="Pfam" id="PF02897"/>
    </source>
</evidence>
<keyword evidence="6" id="KW-0472">Membrane</keyword>
<dbReference type="SUPFAM" id="SSF50993">
    <property type="entry name" value="Peptidase/esterase 'gauge' domain"/>
    <property type="match status" value="1"/>
</dbReference>
<dbReference type="EMBL" id="JADIKG010000012">
    <property type="protein sequence ID" value="MFK2874042.1"/>
    <property type="molecule type" value="Genomic_DNA"/>
</dbReference>
<feature type="transmembrane region" description="Helical" evidence="6">
    <location>
        <begin position="33"/>
        <end position="53"/>
    </location>
</feature>
<evidence type="ECO:0000256" key="6">
    <source>
        <dbReference type="SAM" id="Phobius"/>
    </source>
</evidence>
<dbReference type="InterPro" id="IPR029058">
    <property type="entry name" value="AB_hydrolase_fold"/>
</dbReference>
<keyword evidence="10" id="KW-1185">Reference proteome</keyword>
<evidence type="ECO:0000259" key="7">
    <source>
        <dbReference type="Pfam" id="PF00326"/>
    </source>
</evidence>
<keyword evidence="4" id="KW-0378">Hydrolase</keyword>